<keyword evidence="3" id="KW-1185">Reference proteome</keyword>
<organism evidence="2 3">
    <name type="scientific">Mesorhabditis spiculigera</name>
    <dbReference type="NCBI Taxonomy" id="96644"/>
    <lineage>
        <taxon>Eukaryota</taxon>
        <taxon>Metazoa</taxon>
        <taxon>Ecdysozoa</taxon>
        <taxon>Nematoda</taxon>
        <taxon>Chromadorea</taxon>
        <taxon>Rhabditida</taxon>
        <taxon>Rhabditina</taxon>
        <taxon>Rhabditomorpha</taxon>
        <taxon>Rhabditoidea</taxon>
        <taxon>Rhabditidae</taxon>
        <taxon>Mesorhabditinae</taxon>
        <taxon>Mesorhabditis</taxon>
    </lineage>
</organism>
<proteinExistence type="predicted"/>
<sequence length="71" mass="8353">MAIYVSDGPYFVLDGLVFFLILFLLLGLAHGMVRKRGEARSEGHRYEMRQKKVYGDYSLRDKALHLYRGQW</sequence>
<gene>
    <name evidence="2" type="ORF">MSPICULIGERA_LOCUS22393</name>
</gene>
<feature type="transmembrane region" description="Helical" evidence="1">
    <location>
        <begin position="12"/>
        <end position="33"/>
    </location>
</feature>
<reference evidence="2" key="1">
    <citation type="submission" date="2023-06" db="EMBL/GenBank/DDBJ databases">
        <authorList>
            <person name="Delattre M."/>
        </authorList>
    </citation>
    <scope>NUCLEOTIDE SEQUENCE</scope>
    <source>
        <strain evidence="2">AF72</strain>
    </source>
</reference>
<keyword evidence="1" id="KW-1133">Transmembrane helix</keyword>
<evidence type="ECO:0000313" key="2">
    <source>
        <dbReference type="EMBL" id="CAJ0584334.1"/>
    </source>
</evidence>
<name>A0AA36DDL4_9BILA</name>
<keyword evidence="1" id="KW-0812">Transmembrane</keyword>
<dbReference type="Proteomes" id="UP001177023">
    <property type="component" value="Unassembled WGS sequence"/>
</dbReference>
<keyword evidence="1" id="KW-0472">Membrane</keyword>
<comment type="caution">
    <text evidence="2">The sequence shown here is derived from an EMBL/GenBank/DDBJ whole genome shotgun (WGS) entry which is preliminary data.</text>
</comment>
<protein>
    <submittedName>
        <fullName evidence="2">Uncharacterized protein</fullName>
    </submittedName>
</protein>
<evidence type="ECO:0000313" key="3">
    <source>
        <dbReference type="Proteomes" id="UP001177023"/>
    </source>
</evidence>
<dbReference type="EMBL" id="CATQJA010002691">
    <property type="protein sequence ID" value="CAJ0584334.1"/>
    <property type="molecule type" value="Genomic_DNA"/>
</dbReference>
<accession>A0AA36DDL4</accession>
<dbReference type="AlphaFoldDB" id="A0AA36DDL4"/>
<feature type="non-terminal residue" evidence="2">
    <location>
        <position position="1"/>
    </location>
</feature>
<evidence type="ECO:0000256" key="1">
    <source>
        <dbReference type="SAM" id="Phobius"/>
    </source>
</evidence>